<dbReference type="NCBIfam" id="TIGR03654">
    <property type="entry name" value="L6_bact"/>
    <property type="match status" value="1"/>
</dbReference>
<dbReference type="PRINTS" id="PR00059">
    <property type="entry name" value="RIBOSOMALL6"/>
</dbReference>
<name>A0A0F6YNM3_9BACT</name>
<dbReference type="EMBL" id="CP011125">
    <property type="protein sequence ID" value="AKF10628.1"/>
    <property type="molecule type" value="Genomic_DNA"/>
</dbReference>
<evidence type="ECO:0000256" key="5">
    <source>
        <dbReference type="RuleBase" id="RU003870"/>
    </source>
</evidence>
<dbReference type="KEGG" id="samy:DB32_007777"/>
<organism evidence="7 8">
    <name type="scientific">Sandaracinus amylolyticus</name>
    <dbReference type="NCBI Taxonomy" id="927083"/>
    <lineage>
        <taxon>Bacteria</taxon>
        <taxon>Pseudomonadati</taxon>
        <taxon>Myxococcota</taxon>
        <taxon>Polyangia</taxon>
        <taxon>Polyangiales</taxon>
        <taxon>Sandaracinaceae</taxon>
        <taxon>Sandaracinus</taxon>
    </lineage>
</organism>
<evidence type="ECO:0000313" key="7">
    <source>
        <dbReference type="EMBL" id="AKF10628.1"/>
    </source>
</evidence>
<protein>
    <recommendedName>
        <fullName evidence="3">Large ribosomal subunit protein uL6</fullName>
    </recommendedName>
</protein>
<keyword evidence="8" id="KW-1185">Reference proteome</keyword>
<evidence type="ECO:0000256" key="1">
    <source>
        <dbReference type="ARBA" id="ARBA00022980"/>
    </source>
</evidence>
<reference evidence="7 8" key="1">
    <citation type="submission" date="2015-03" db="EMBL/GenBank/DDBJ databases">
        <title>Genome assembly of Sandaracinus amylolyticus DSM 53668.</title>
        <authorList>
            <person name="Sharma G."/>
            <person name="Subramanian S."/>
        </authorList>
    </citation>
    <scope>NUCLEOTIDE SEQUENCE [LARGE SCALE GENOMIC DNA]</scope>
    <source>
        <strain evidence="7 8">DSM 53668</strain>
    </source>
</reference>
<dbReference type="InterPro" id="IPR000702">
    <property type="entry name" value="Ribosomal_uL6-like"/>
</dbReference>
<keyword evidence="3 5" id="KW-0699">rRNA-binding</keyword>
<dbReference type="PANTHER" id="PTHR11655:SF14">
    <property type="entry name" value="LARGE RIBOSOMAL SUBUNIT PROTEIN UL6M"/>
    <property type="match status" value="1"/>
</dbReference>
<dbReference type="HAMAP" id="MF_01365_B">
    <property type="entry name" value="Ribosomal_uL6_B"/>
    <property type="match status" value="1"/>
</dbReference>
<dbReference type="STRING" id="927083.DB32_007777"/>
<comment type="function">
    <text evidence="3 5">This protein binds to the 23S rRNA, and is important in its secondary structure. It is located near the subunit interface in the base of the L7/L12 stalk, and near the tRNA binding site of the peptidyltransferase center.</text>
</comment>
<comment type="subunit">
    <text evidence="3">Part of the 50S ribosomal subunit.</text>
</comment>
<keyword evidence="3 5" id="KW-0694">RNA-binding</keyword>
<comment type="similarity">
    <text evidence="3 4">Belongs to the universal ribosomal protein uL6 family.</text>
</comment>
<dbReference type="PROSITE" id="PS00525">
    <property type="entry name" value="RIBOSOMAL_L6_1"/>
    <property type="match status" value="1"/>
</dbReference>
<dbReference type="InterPro" id="IPR019906">
    <property type="entry name" value="Ribosomal_uL6_bac-type"/>
</dbReference>
<dbReference type="Proteomes" id="UP000034883">
    <property type="component" value="Chromosome"/>
</dbReference>
<dbReference type="PIRSF" id="PIRSF002162">
    <property type="entry name" value="Ribosomal_L6"/>
    <property type="match status" value="1"/>
</dbReference>
<evidence type="ECO:0000313" key="8">
    <source>
        <dbReference type="Proteomes" id="UP000034883"/>
    </source>
</evidence>
<dbReference type="InterPro" id="IPR020040">
    <property type="entry name" value="Ribosomal_uL6_a/b-dom"/>
</dbReference>
<gene>
    <name evidence="3" type="primary">rplF</name>
    <name evidence="7" type="ORF">DB32_007777</name>
</gene>
<evidence type="ECO:0000256" key="3">
    <source>
        <dbReference type="HAMAP-Rule" id="MF_01365"/>
    </source>
</evidence>
<keyword evidence="2 3" id="KW-0687">Ribonucleoprotein</keyword>
<keyword evidence="1 3" id="KW-0689">Ribosomal protein</keyword>
<feature type="domain" description="Large ribosomal subunit protein uL6 alpha-beta" evidence="6">
    <location>
        <begin position="102"/>
        <end position="183"/>
    </location>
</feature>
<dbReference type="GO" id="GO:0022625">
    <property type="term" value="C:cytosolic large ribosomal subunit"/>
    <property type="evidence" value="ECO:0007669"/>
    <property type="project" value="UniProtKB-UniRule"/>
</dbReference>
<accession>A0A0F6YNM3</accession>
<dbReference type="GO" id="GO:0019843">
    <property type="term" value="F:rRNA binding"/>
    <property type="evidence" value="ECO:0007669"/>
    <property type="project" value="UniProtKB-UniRule"/>
</dbReference>
<sequence>MATAEQQTVRVSRVGKRPVELPAGVQIDVKGGKLVAKGPKGSMERELPAVVDVKKEGNTLVLAPRSSGDTTAFAQYQGLTRALIKNIVEGVSKGYTRSLDLIGTGYKAEVKGQDLTLNLGLSHPVFFRLPDGIKAKVEVLDVGGTKKPRLHLESHDKELLGQTAARIRSFRPPEPYKGKGVRYVDEKVREKAGKAGGKGGKK</sequence>
<feature type="domain" description="Large ribosomal subunit protein uL6 alpha-beta" evidence="6">
    <location>
        <begin position="22"/>
        <end position="94"/>
    </location>
</feature>
<dbReference type="InterPro" id="IPR036789">
    <property type="entry name" value="Ribosomal_uL6-like_a/b-dom_sf"/>
</dbReference>
<dbReference type="InterPro" id="IPR002358">
    <property type="entry name" value="Ribosomal_uL6_CS"/>
</dbReference>
<evidence type="ECO:0000256" key="4">
    <source>
        <dbReference type="RuleBase" id="RU003869"/>
    </source>
</evidence>
<dbReference type="SUPFAM" id="SSF56053">
    <property type="entry name" value="Ribosomal protein L6"/>
    <property type="match status" value="2"/>
</dbReference>
<dbReference type="RefSeq" id="WP_053237577.1">
    <property type="nucleotide sequence ID" value="NZ_CP011125.1"/>
</dbReference>
<dbReference type="Gene3D" id="3.90.930.12">
    <property type="entry name" value="Ribosomal protein L6, alpha-beta domain"/>
    <property type="match status" value="2"/>
</dbReference>
<dbReference type="Pfam" id="PF00347">
    <property type="entry name" value="Ribosomal_L6"/>
    <property type="match status" value="2"/>
</dbReference>
<dbReference type="PANTHER" id="PTHR11655">
    <property type="entry name" value="60S/50S RIBOSOMAL PROTEIN L6/L9"/>
    <property type="match status" value="1"/>
</dbReference>
<dbReference type="GO" id="GO:0003735">
    <property type="term" value="F:structural constituent of ribosome"/>
    <property type="evidence" value="ECO:0007669"/>
    <property type="project" value="UniProtKB-UniRule"/>
</dbReference>
<dbReference type="AlphaFoldDB" id="A0A0F6YNM3"/>
<proteinExistence type="inferred from homology"/>
<dbReference type="GO" id="GO:0002181">
    <property type="term" value="P:cytoplasmic translation"/>
    <property type="evidence" value="ECO:0007669"/>
    <property type="project" value="TreeGrafter"/>
</dbReference>
<dbReference type="OrthoDB" id="9805007at2"/>
<evidence type="ECO:0000259" key="6">
    <source>
        <dbReference type="Pfam" id="PF00347"/>
    </source>
</evidence>
<evidence type="ECO:0000256" key="2">
    <source>
        <dbReference type="ARBA" id="ARBA00023274"/>
    </source>
</evidence>